<dbReference type="EMBL" id="JBHSLU010000157">
    <property type="protein sequence ID" value="MFC5509244.1"/>
    <property type="molecule type" value="Genomic_DNA"/>
</dbReference>
<gene>
    <name evidence="1" type="ORF">ACFPN9_28935</name>
</gene>
<dbReference type="Proteomes" id="UP001596060">
    <property type="component" value="Unassembled WGS sequence"/>
</dbReference>
<name>A0ABW0PEL4_9HYPH</name>
<evidence type="ECO:0000313" key="2">
    <source>
        <dbReference type="Proteomes" id="UP001596060"/>
    </source>
</evidence>
<accession>A0ABW0PEL4</accession>
<reference evidence="2" key="1">
    <citation type="journal article" date="2019" name="Int. J. Syst. Evol. Microbiol.">
        <title>The Global Catalogue of Microorganisms (GCM) 10K type strain sequencing project: providing services to taxonomists for standard genome sequencing and annotation.</title>
        <authorList>
            <consortium name="The Broad Institute Genomics Platform"/>
            <consortium name="The Broad Institute Genome Sequencing Center for Infectious Disease"/>
            <person name="Wu L."/>
            <person name="Ma J."/>
        </authorList>
    </citation>
    <scope>NUCLEOTIDE SEQUENCE [LARGE SCALE GENOMIC DNA]</scope>
    <source>
        <strain evidence="2">CCUG 43117</strain>
    </source>
</reference>
<organism evidence="1 2">
    <name type="scientific">Bosea massiliensis</name>
    <dbReference type="NCBI Taxonomy" id="151419"/>
    <lineage>
        <taxon>Bacteria</taxon>
        <taxon>Pseudomonadati</taxon>
        <taxon>Pseudomonadota</taxon>
        <taxon>Alphaproteobacteria</taxon>
        <taxon>Hyphomicrobiales</taxon>
        <taxon>Boseaceae</taxon>
        <taxon>Bosea</taxon>
    </lineage>
</organism>
<sequence>MSRHTGEIISGEKYWRQTFEAILEQPLGTWFADMEGGSNVSELYEALRGSTWFEHLVKCEVIRLSCVPRPEKLGGQIRDYPPLICVRRVVSVRIPDATLVDERLRVGIDLDLEGHGRWSGDVSLYIYSQRALQKERAKAAWMAENIRRIEKDERMLPRPSTHYRVARS</sequence>
<proteinExistence type="predicted"/>
<dbReference type="RefSeq" id="WP_377817999.1">
    <property type="nucleotide sequence ID" value="NZ_JBHSLU010000157.1"/>
</dbReference>
<evidence type="ECO:0000313" key="1">
    <source>
        <dbReference type="EMBL" id="MFC5509244.1"/>
    </source>
</evidence>
<comment type="caution">
    <text evidence="1">The sequence shown here is derived from an EMBL/GenBank/DDBJ whole genome shotgun (WGS) entry which is preliminary data.</text>
</comment>
<keyword evidence="2" id="KW-1185">Reference proteome</keyword>
<protein>
    <submittedName>
        <fullName evidence="1">Uncharacterized protein</fullName>
    </submittedName>
</protein>